<dbReference type="CDD" id="cd02981">
    <property type="entry name" value="PDI_b_family"/>
    <property type="match status" value="1"/>
</dbReference>
<evidence type="ECO:0000256" key="1">
    <source>
        <dbReference type="ARBA" id="ARBA00006347"/>
    </source>
</evidence>
<feature type="chain" id="PRO_5002643121" description="Thioredoxin domain-containing protein" evidence="2">
    <location>
        <begin position="17"/>
        <end position="509"/>
    </location>
</feature>
<dbReference type="InterPro" id="IPR013766">
    <property type="entry name" value="Thioredoxin_domain"/>
</dbReference>
<dbReference type="Proteomes" id="UP000001542">
    <property type="component" value="Unassembled WGS sequence"/>
</dbReference>
<proteinExistence type="inferred from homology"/>
<comment type="similarity">
    <text evidence="1">Belongs to the protein disulfide isomerase family.</text>
</comment>
<dbReference type="Pfam" id="PF13848">
    <property type="entry name" value="Thioredoxin_6"/>
    <property type="match status" value="1"/>
</dbReference>
<organism evidence="4 5">
    <name type="scientific">Trichomonas vaginalis (strain ATCC PRA-98 / G3)</name>
    <dbReference type="NCBI Taxonomy" id="412133"/>
    <lineage>
        <taxon>Eukaryota</taxon>
        <taxon>Metamonada</taxon>
        <taxon>Parabasalia</taxon>
        <taxon>Trichomonadida</taxon>
        <taxon>Trichomonadidae</taxon>
        <taxon>Trichomonas</taxon>
    </lineage>
</organism>
<accession>A2D9R2</accession>
<name>A2D9R2_TRIV3</name>
<dbReference type="GO" id="GO:0003756">
    <property type="term" value="F:protein disulfide isomerase activity"/>
    <property type="evidence" value="ECO:0000318"/>
    <property type="project" value="GO_Central"/>
</dbReference>
<dbReference type="STRING" id="5722.A2D9R2"/>
<sequence>MFFLLSFLCVSFETTNKPIILTDSNFSKVIKEIPIAFLYLLKKKISFCEESLPDFIEASKIMNGTVQFVIMDCDDSRKTFDKYGFNAYPSYFVFRNGTVTYEYPYGREAYSIVQYLERISGKDVISINNGRDLRDFIDRQDHVIVLAAEDIDPELLSIYTEVAIKLKDRIPFVVVVDPDAIEMLNVETTPIIQLYRNQDRKVINFQLTVKEFNKGDLETWIYNNITPRYKARNSIAFRDLNHDPRFTLLAFVDSSKKKSLDLLHKIMNDVVEEFDQNFSYLYCDIYDMGNIVLNLGFLGTHDPCFAIVKLTNGEIRDKHLLSDKYDATPRRVLNFVRKFYNNTINKQYKSEPIDEPPSQQNSTVKKLVGSNFVEEVTNISYDKLILCIAKDNEDNKKALQNVKQVADDFQRQKVESVIFYYIDLTKNEIPLKLPENKPGYPELIFWPAGPKAQPNLLHGNSTSREIIAYVLDLSKTKYRYKVPLNLMKKRIGPDREFTSEKEREEFEDL</sequence>
<gene>
    <name evidence="4" type="ORF">TVAG_076650</name>
</gene>
<keyword evidence="2" id="KW-0732">Signal</keyword>
<dbReference type="OrthoDB" id="427280at2759"/>
<reference evidence="4" key="1">
    <citation type="submission" date="2006-10" db="EMBL/GenBank/DDBJ databases">
        <authorList>
            <person name="Amadeo P."/>
            <person name="Zhao Q."/>
            <person name="Wortman J."/>
            <person name="Fraser-Liggett C."/>
            <person name="Carlton J."/>
        </authorList>
    </citation>
    <scope>NUCLEOTIDE SEQUENCE</scope>
    <source>
        <strain evidence="4">G3</strain>
    </source>
</reference>
<dbReference type="EMBL" id="DS113181">
    <property type="protein sequence ID" value="EAY22918.1"/>
    <property type="molecule type" value="Genomic_DNA"/>
</dbReference>
<dbReference type="VEuPathDB" id="TrichDB:TVAGG3_0292160"/>
<dbReference type="PANTHER" id="PTHR18929">
    <property type="entry name" value="PROTEIN DISULFIDE ISOMERASE"/>
    <property type="match status" value="1"/>
</dbReference>
<feature type="domain" description="Thioredoxin" evidence="3">
    <location>
        <begin position="19"/>
        <end position="117"/>
    </location>
</feature>
<dbReference type="Pfam" id="PF00085">
    <property type="entry name" value="Thioredoxin"/>
    <property type="match status" value="1"/>
</dbReference>
<dbReference type="SUPFAM" id="SSF52833">
    <property type="entry name" value="Thioredoxin-like"/>
    <property type="match status" value="3"/>
</dbReference>
<dbReference type="CDD" id="cd02961">
    <property type="entry name" value="PDI_a_family"/>
    <property type="match status" value="1"/>
</dbReference>
<dbReference type="OMA" id="GKASPYK"/>
<feature type="signal peptide" evidence="2">
    <location>
        <begin position="1"/>
        <end position="16"/>
    </location>
</feature>
<dbReference type="InterPro" id="IPR036249">
    <property type="entry name" value="Thioredoxin-like_sf"/>
</dbReference>
<dbReference type="KEGG" id="tva:5468477"/>
<dbReference type="SMR" id="A2D9R2"/>
<dbReference type="GO" id="GO:0034976">
    <property type="term" value="P:response to endoplasmic reticulum stress"/>
    <property type="evidence" value="ECO:0000318"/>
    <property type="project" value="GO_Central"/>
</dbReference>
<keyword evidence="5" id="KW-1185">Reference proteome</keyword>
<dbReference type="GO" id="GO:0005783">
    <property type="term" value="C:endoplasmic reticulum"/>
    <property type="evidence" value="ECO:0000318"/>
    <property type="project" value="GO_Central"/>
</dbReference>
<dbReference type="VEuPathDB" id="TrichDB:TVAG_076650"/>
<evidence type="ECO:0000313" key="4">
    <source>
        <dbReference type="EMBL" id="EAY22918.1"/>
    </source>
</evidence>
<dbReference type="RefSeq" id="XP_001583904.1">
    <property type="nucleotide sequence ID" value="XM_001583854.1"/>
</dbReference>
<dbReference type="PANTHER" id="PTHR18929:SF240">
    <property type="entry name" value="PROTEIN DISULFIDE-ISOMERASE"/>
    <property type="match status" value="1"/>
</dbReference>
<protein>
    <recommendedName>
        <fullName evidence="3">Thioredoxin domain-containing protein</fullName>
    </recommendedName>
</protein>
<reference evidence="4" key="2">
    <citation type="journal article" date="2007" name="Science">
        <title>Draft genome sequence of the sexually transmitted pathogen Trichomonas vaginalis.</title>
        <authorList>
            <person name="Carlton J.M."/>
            <person name="Hirt R.P."/>
            <person name="Silva J.C."/>
            <person name="Delcher A.L."/>
            <person name="Schatz M."/>
            <person name="Zhao Q."/>
            <person name="Wortman J.R."/>
            <person name="Bidwell S.L."/>
            <person name="Alsmark U.C.M."/>
            <person name="Besteiro S."/>
            <person name="Sicheritz-Ponten T."/>
            <person name="Noel C.J."/>
            <person name="Dacks J.B."/>
            <person name="Foster P.G."/>
            <person name="Simillion C."/>
            <person name="Van de Peer Y."/>
            <person name="Miranda-Saavedra D."/>
            <person name="Barton G.J."/>
            <person name="Westrop G.D."/>
            <person name="Mueller S."/>
            <person name="Dessi D."/>
            <person name="Fiori P.L."/>
            <person name="Ren Q."/>
            <person name="Paulsen I."/>
            <person name="Zhang H."/>
            <person name="Bastida-Corcuera F.D."/>
            <person name="Simoes-Barbosa A."/>
            <person name="Brown M.T."/>
            <person name="Hayes R.D."/>
            <person name="Mukherjee M."/>
            <person name="Okumura C.Y."/>
            <person name="Schneider R."/>
            <person name="Smith A.J."/>
            <person name="Vanacova S."/>
            <person name="Villalvazo M."/>
            <person name="Haas B.J."/>
            <person name="Pertea M."/>
            <person name="Feldblyum T.V."/>
            <person name="Utterback T.R."/>
            <person name="Shu C.L."/>
            <person name="Osoegawa K."/>
            <person name="de Jong P.J."/>
            <person name="Hrdy I."/>
            <person name="Horvathova L."/>
            <person name="Zubacova Z."/>
            <person name="Dolezal P."/>
            <person name="Malik S.B."/>
            <person name="Logsdon J.M. Jr."/>
            <person name="Henze K."/>
            <person name="Gupta A."/>
            <person name="Wang C.C."/>
            <person name="Dunne R.L."/>
            <person name="Upcroft J.A."/>
            <person name="Upcroft P."/>
            <person name="White O."/>
            <person name="Salzberg S.L."/>
            <person name="Tang P."/>
            <person name="Chiu C.-H."/>
            <person name="Lee Y.-S."/>
            <person name="Embley T.M."/>
            <person name="Coombs G.H."/>
            <person name="Mottram J.C."/>
            <person name="Tachezy J."/>
            <person name="Fraser-Liggett C.M."/>
            <person name="Johnson P.J."/>
        </authorList>
    </citation>
    <scope>NUCLEOTIDE SEQUENCE [LARGE SCALE GENOMIC DNA]</scope>
    <source>
        <strain evidence="4">G3</strain>
    </source>
</reference>
<evidence type="ECO:0000259" key="3">
    <source>
        <dbReference type="Pfam" id="PF00085"/>
    </source>
</evidence>
<dbReference type="eggNOG" id="KOG0190">
    <property type="taxonomic scope" value="Eukaryota"/>
</dbReference>
<dbReference type="AlphaFoldDB" id="A2D9R2"/>
<dbReference type="GO" id="GO:0006457">
    <property type="term" value="P:protein folding"/>
    <property type="evidence" value="ECO:0000318"/>
    <property type="project" value="GO_Central"/>
</dbReference>
<dbReference type="Gene3D" id="3.40.30.10">
    <property type="entry name" value="Glutaredoxin"/>
    <property type="match status" value="4"/>
</dbReference>
<evidence type="ECO:0000256" key="2">
    <source>
        <dbReference type="SAM" id="SignalP"/>
    </source>
</evidence>
<dbReference type="InParanoid" id="A2D9R2"/>
<evidence type="ECO:0000313" key="5">
    <source>
        <dbReference type="Proteomes" id="UP000001542"/>
    </source>
</evidence>